<reference evidence="9 10" key="1">
    <citation type="submission" date="2016-10" db="EMBL/GenBank/DDBJ databases">
        <authorList>
            <person name="de Groot N.N."/>
        </authorList>
    </citation>
    <scope>NUCLEOTIDE SEQUENCE [LARGE SCALE GENOMIC DNA]</scope>
    <source>
        <strain evidence="9 10">DSM 12130</strain>
    </source>
</reference>
<evidence type="ECO:0000256" key="4">
    <source>
        <dbReference type="ARBA" id="ARBA00022475"/>
    </source>
</evidence>
<organism evidence="9 10">
    <name type="scientific">Desulforhopalus singaporensis</name>
    <dbReference type="NCBI Taxonomy" id="91360"/>
    <lineage>
        <taxon>Bacteria</taxon>
        <taxon>Pseudomonadati</taxon>
        <taxon>Thermodesulfobacteriota</taxon>
        <taxon>Desulfobulbia</taxon>
        <taxon>Desulfobulbales</taxon>
        <taxon>Desulfocapsaceae</taxon>
        <taxon>Desulforhopalus</taxon>
    </lineage>
</organism>
<name>A0A1H0LJL9_9BACT</name>
<dbReference type="PANTHER" id="PTHR30269">
    <property type="entry name" value="TRANSMEMBRANE PROTEIN YFCA"/>
    <property type="match status" value="1"/>
</dbReference>
<dbReference type="STRING" id="91360.SAMN05660330_00824"/>
<dbReference type="GO" id="GO:0005886">
    <property type="term" value="C:plasma membrane"/>
    <property type="evidence" value="ECO:0007669"/>
    <property type="project" value="UniProtKB-SubCell"/>
</dbReference>
<evidence type="ECO:0000256" key="5">
    <source>
        <dbReference type="ARBA" id="ARBA00022692"/>
    </source>
</evidence>
<feature type="transmembrane region" description="Helical" evidence="8">
    <location>
        <begin position="6"/>
        <end position="31"/>
    </location>
</feature>
<evidence type="ECO:0000313" key="10">
    <source>
        <dbReference type="Proteomes" id="UP000199073"/>
    </source>
</evidence>
<dbReference type="Proteomes" id="UP000199073">
    <property type="component" value="Unassembled WGS sequence"/>
</dbReference>
<protein>
    <recommendedName>
        <fullName evidence="8">Probable membrane transporter protein</fullName>
    </recommendedName>
</protein>
<feature type="transmembrane region" description="Helical" evidence="8">
    <location>
        <begin position="40"/>
        <end position="57"/>
    </location>
</feature>
<keyword evidence="6 8" id="KW-1133">Transmembrane helix</keyword>
<keyword evidence="5 8" id="KW-0812">Transmembrane</keyword>
<comment type="subcellular location">
    <subcellularLocation>
        <location evidence="1 8">Cell membrane</location>
        <topology evidence="1 8">Multi-pass membrane protein</topology>
    </subcellularLocation>
</comment>
<dbReference type="EMBL" id="FNJI01000004">
    <property type="protein sequence ID" value="SDO68285.1"/>
    <property type="molecule type" value="Genomic_DNA"/>
</dbReference>
<dbReference type="AlphaFoldDB" id="A0A1H0LJL9"/>
<sequence length="248" mass="26831">MEYLLIPLVAIAAFFLKGVTGTGTTTVIVALGSFFIDPKLTVVLASFINIFGGISMIRIDPVPISSRYWIPISLLMVAGSIAGASALNVIAARHFQLILGAAFFLTALWFLFHVPAPKQQRPLPARAGSLDLGVGTFAGFCGGFIGINAPPLVLHFGRNLDKRHLRRLLVLIFIPAALAQTATFVANGLFDLKVVTLGILMLPAMFIGVWLGNRTFNYISETMFRRTLGLLLVFVSIRLIFKGVSVLS</sequence>
<feature type="transmembrane region" description="Helical" evidence="8">
    <location>
        <begin position="168"/>
        <end position="186"/>
    </location>
</feature>
<keyword evidence="4 8" id="KW-1003">Cell membrane</keyword>
<evidence type="ECO:0000256" key="2">
    <source>
        <dbReference type="ARBA" id="ARBA00009142"/>
    </source>
</evidence>
<dbReference type="PANTHER" id="PTHR30269:SF37">
    <property type="entry name" value="MEMBRANE TRANSPORTER PROTEIN"/>
    <property type="match status" value="1"/>
</dbReference>
<gene>
    <name evidence="9" type="ORF">SAMN05660330_00824</name>
</gene>
<keyword evidence="3" id="KW-0813">Transport</keyword>
<comment type="similarity">
    <text evidence="2 8">Belongs to the 4-toluene sulfonate uptake permease (TSUP) (TC 2.A.102) family.</text>
</comment>
<feature type="transmembrane region" description="Helical" evidence="8">
    <location>
        <begin position="69"/>
        <end position="90"/>
    </location>
</feature>
<dbReference type="RefSeq" id="WP_092220045.1">
    <property type="nucleotide sequence ID" value="NZ_FNJI01000004.1"/>
</dbReference>
<accession>A0A1H0LJL9</accession>
<dbReference type="Pfam" id="PF01925">
    <property type="entry name" value="TauE"/>
    <property type="match status" value="1"/>
</dbReference>
<dbReference type="InterPro" id="IPR002781">
    <property type="entry name" value="TM_pro_TauE-like"/>
</dbReference>
<evidence type="ECO:0000313" key="9">
    <source>
        <dbReference type="EMBL" id="SDO68285.1"/>
    </source>
</evidence>
<evidence type="ECO:0000256" key="3">
    <source>
        <dbReference type="ARBA" id="ARBA00022448"/>
    </source>
</evidence>
<feature type="transmembrane region" description="Helical" evidence="8">
    <location>
        <begin position="192"/>
        <end position="211"/>
    </location>
</feature>
<keyword evidence="7 8" id="KW-0472">Membrane</keyword>
<feature type="transmembrane region" description="Helical" evidence="8">
    <location>
        <begin position="97"/>
        <end position="116"/>
    </location>
</feature>
<evidence type="ECO:0000256" key="6">
    <source>
        <dbReference type="ARBA" id="ARBA00022989"/>
    </source>
</evidence>
<feature type="transmembrane region" description="Helical" evidence="8">
    <location>
        <begin position="136"/>
        <end position="156"/>
    </location>
</feature>
<dbReference type="InterPro" id="IPR052017">
    <property type="entry name" value="TSUP"/>
</dbReference>
<evidence type="ECO:0000256" key="7">
    <source>
        <dbReference type="ARBA" id="ARBA00023136"/>
    </source>
</evidence>
<dbReference type="OrthoDB" id="5431279at2"/>
<evidence type="ECO:0000256" key="8">
    <source>
        <dbReference type="RuleBase" id="RU363041"/>
    </source>
</evidence>
<feature type="transmembrane region" description="Helical" evidence="8">
    <location>
        <begin position="223"/>
        <end position="241"/>
    </location>
</feature>
<keyword evidence="10" id="KW-1185">Reference proteome</keyword>
<proteinExistence type="inferred from homology"/>
<evidence type="ECO:0000256" key="1">
    <source>
        <dbReference type="ARBA" id="ARBA00004651"/>
    </source>
</evidence>